<protein>
    <submittedName>
        <fullName evidence="2">Uncharacterized protein</fullName>
    </submittedName>
</protein>
<comment type="caution">
    <text evidence="2">The sequence shown here is derived from an EMBL/GenBank/DDBJ whole genome shotgun (WGS) entry which is preliminary data.</text>
</comment>
<dbReference type="AlphaFoldDB" id="A0A0F9PWW1"/>
<evidence type="ECO:0000256" key="1">
    <source>
        <dbReference type="SAM" id="MobiDB-lite"/>
    </source>
</evidence>
<gene>
    <name evidence="2" type="ORF">LCGC14_0790860</name>
</gene>
<accession>A0A0F9PWW1</accession>
<organism evidence="2">
    <name type="scientific">marine sediment metagenome</name>
    <dbReference type="NCBI Taxonomy" id="412755"/>
    <lineage>
        <taxon>unclassified sequences</taxon>
        <taxon>metagenomes</taxon>
        <taxon>ecological metagenomes</taxon>
    </lineage>
</organism>
<name>A0A0F9PWW1_9ZZZZ</name>
<feature type="region of interest" description="Disordered" evidence="1">
    <location>
        <begin position="52"/>
        <end position="85"/>
    </location>
</feature>
<proteinExistence type="predicted"/>
<sequence>MSVEEKGWRAEEDARTLAEARVIVKDAERLTAARAAAQRMADAQAEKAKALRTVANSKGLPKPEGTGSTTGRDTDTGQDKAISQNIHNVFAKLR</sequence>
<evidence type="ECO:0000313" key="2">
    <source>
        <dbReference type="EMBL" id="KKN34704.1"/>
    </source>
</evidence>
<reference evidence="2" key="1">
    <citation type="journal article" date="2015" name="Nature">
        <title>Complex archaea that bridge the gap between prokaryotes and eukaryotes.</title>
        <authorList>
            <person name="Spang A."/>
            <person name="Saw J.H."/>
            <person name="Jorgensen S.L."/>
            <person name="Zaremba-Niedzwiedzka K."/>
            <person name="Martijn J."/>
            <person name="Lind A.E."/>
            <person name="van Eijk R."/>
            <person name="Schleper C."/>
            <person name="Guy L."/>
            <person name="Ettema T.J."/>
        </authorList>
    </citation>
    <scope>NUCLEOTIDE SEQUENCE</scope>
</reference>
<dbReference type="EMBL" id="LAZR01002089">
    <property type="protein sequence ID" value="KKN34704.1"/>
    <property type="molecule type" value="Genomic_DNA"/>
</dbReference>